<sequence>MRVVLPAALAATLLLSACSTAHEDDGPEVAAPEVEDLETAWQVDVEGLYRDADTGRGDGIWVGTDRVALITTDSVTVLDTADGTTTGTIDLPGQVCAVAPDVNADGIGVVVVGRRARGGGAPCHAARAVAVDLADATTLWTRPVRERVYLGSIGVGEKTVAVADGGAGAQRLRLSDGKRLPDVAGTKSSANGATIVAAGDDYTSLAVHDQDSGRLLTTVTVPDVYDVAEILPGAEPPVVAVNGPDGFALVDLAGREPRPVGRAIDSSYPRFERVTSLDGTAVLQYGKSSVVGRWNPDTRTLDTIPALDEGESLVGAYDGRLVTTISSGNPLAPGAVVRLVDPADPADPLVLGTVPESISSFFGTATSAVAGDLLIGEVEGGVAAFRLPGDGTPTSRFVAAAPEGEVTARETADLCTGIAPDSLGILGYRETEGVPATCTFSHQTADSRGDFILQVNAHALQAGDGRTADEIAHATFANTAEGDTAQDVEPFDPVPGLGDEAAIGAGMRILVVRVDNAVVHLHLNDLSGGPRKPGVRRAALEAIARDLLAELERRRG</sequence>
<name>A0ABX7PS49_9ACTN</name>
<accession>A0ABX7PS49</accession>
<evidence type="ECO:0000256" key="1">
    <source>
        <dbReference type="SAM" id="SignalP"/>
    </source>
</evidence>
<proteinExistence type="predicted"/>
<keyword evidence="1" id="KW-0732">Signal</keyword>
<dbReference type="EMBL" id="CP022295">
    <property type="protein sequence ID" value="QSR28835.1"/>
    <property type="molecule type" value="Genomic_DNA"/>
</dbReference>
<dbReference type="Proteomes" id="UP000662818">
    <property type="component" value="Chromosome"/>
</dbReference>
<reference evidence="2 3" key="1">
    <citation type="submission" date="2017-06" db="EMBL/GenBank/DDBJ databases">
        <title>Complete Genome Sequence of the Soil Carbazole-Degrading Bacterium Nocardioides aromaticivorans IC177.</title>
        <authorList>
            <person name="Vejarano F."/>
            <person name="Suzuki-Minakuchi C."/>
            <person name="Ohtsubo Y."/>
            <person name="Tsuda M."/>
            <person name="Okada K."/>
            <person name="Nojiri H."/>
        </authorList>
    </citation>
    <scope>NUCLEOTIDE SEQUENCE [LARGE SCALE GENOMIC DNA]</scope>
    <source>
        <strain evidence="2 3">IC177</strain>
    </source>
</reference>
<feature type="chain" id="PRO_5045580588" evidence="1">
    <location>
        <begin position="24"/>
        <end position="556"/>
    </location>
</feature>
<dbReference type="RefSeq" id="WP_207007743.1">
    <property type="nucleotide sequence ID" value="NZ_CP022295.1"/>
</dbReference>
<evidence type="ECO:0000313" key="3">
    <source>
        <dbReference type="Proteomes" id="UP000662818"/>
    </source>
</evidence>
<keyword evidence="3" id="KW-1185">Reference proteome</keyword>
<evidence type="ECO:0000313" key="2">
    <source>
        <dbReference type="EMBL" id="QSR28835.1"/>
    </source>
</evidence>
<feature type="signal peptide" evidence="1">
    <location>
        <begin position="1"/>
        <end position="23"/>
    </location>
</feature>
<gene>
    <name evidence="2" type="ORF">CFH99_24750</name>
</gene>
<dbReference type="SUPFAM" id="SSF50998">
    <property type="entry name" value="Quinoprotein alcohol dehydrogenase-like"/>
    <property type="match status" value="1"/>
</dbReference>
<organism evidence="2 3">
    <name type="scientific">Nocardioides aromaticivorans</name>
    <dbReference type="NCBI Taxonomy" id="200618"/>
    <lineage>
        <taxon>Bacteria</taxon>
        <taxon>Bacillati</taxon>
        <taxon>Actinomycetota</taxon>
        <taxon>Actinomycetes</taxon>
        <taxon>Propionibacteriales</taxon>
        <taxon>Nocardioidaceae</taxon>
        <taxon>Nocardioides</taxon>
    </lineage>
</organism>
<dbReference type="InterPro" id="IPR011047">
    <property type="entry name" value="Quinoprotein_ADH-like_sf"/>
</dbReference>
<dbReference type="PROSITE" id="PS51257">
    <property type="entry name" value="PROKAR_LIPOPROTEIN"/>
    <property type="match status" value="1"/>
</dbReference>
<protein>
    <submittedName>
        <fullName evidence="2">Uncharacterized protein</fullName>
    </submittedName>
</protein>